<dbReference type="PANTHER" id="PTHR43819">
    <property type="entry name" value="ARCHAEAL-TYPE GLUTAMATE SYNTHASE [NADPH]"/>
    <property type="match status" value="1"/>
</dbReference>
<evidence type="ECO:0000313" key="6">
    <source>
        <dbReference type="Proteomes" id="UP000291822"/>
    </source>
</evidence>
<evidence type="ECO:0000313" key="5">
    <source>
        <dbReference type="EMBL" id="TCI13599.1"/>
    </source>
</evidence>
<dbReference type="EMBL" id="SJTG01000001">
    <property type="protein sequence ID" value="TCI13599.1"/>
    <property type="molecule type" value="Genomic_DNA"/>
</dbReference>
<evidence type="ECO:0000259" key="4">
    <source>
        <dbReference type="Pfam" id="PF01645"/>
    </source>
</evidence>
<evidence type="ECO:0000256" key="3">
    <source>
        <dbReference type="SAM" id="Phobius"/>
    </source>
</evidence>
<sequence>MQTSAFAHWLVVLVETLAALFIVLLVVTIMVVMVVWLVDRNQTGNSVLRNFPVIGHFRYWFLHLGEFFRQYLYSSDREEMPFNRAQRTWVYRAAKNVDNTNAFGSSRDLRAEGVPFFVNAPFPSLGEKHVEPRPVVLGPYTREPYAHAAFFNISAMSFGALSAPAVRALSMGAAKAGIWMDTGEGGLAPYHLEGGCDIVFEIGTAKYGVRTADGKLDDAKLLAICAHKQVKMVSIKLGQGAKPGMGGLLPGVKVTPEIAEIRGIPVGEDSQSPNRHLDIGNVTELMDAIAHIRDLSGKPTGFKAVFGGMDWIDDLCAIVHQRGIESAPDFIIVDGSEGGTGAAPQTLMEGVGLPLRESLPALVDTLIRQGLRDRIKVICSGKCITAYDVAWALSMGADFVNSARGFMLALGCIQSLQCNRNTCPTGITTQNPKLQRGLVVMDKSERVAHYAMNVMHEVGMIAHSCGVDEPRQLDRTHCRVVGDDGVSVPLIKLFPYPDAKREVGS</sequence>
<dbReference type="PIRSF" id="PIRSF006429">
    <property type="entry name" value="GOGAT_lg_2"/>
    <property type="match status" value="1"/>
</dbReference>
<gene>
    <name evidence="5" type="ORF">EZM97_10160</name>
</gene>
<dbReference type="InterPro" id="IPR024188">
    <property type="entry name" value="GltB"/>
</dbReference>
<proteinExistence type="inferred from homology"/>
<dbReference type="Gene3D" id="3.20.20.70">
    <property type="entry name" value="Aldolase class I"/>
    <property type="match status" value="1"/>
</dbReference>
<dbReference type="GO" id="GO:0006537">
    <property type="term" value="P:glutamate biosynthetic process"/>
    <property type="evidence" value="ECO:0007669"/>
    <property type="project" value="InterPro"/>
</dbReference>
<protein>
    <submittedName>
        <fullName evidence="5">FMN-binding glutamate synthase family protein</fullName>
    </submittedName>
</protein>
<comment type="caution">
    <text evidence="5">The sequence shown here is derived from an EMBL/GenBank/DDBJ whole genome shotgun (WGS) entry which is preliminary data.</text>
</comment>
<evidence type="ECO:0000256" key="1">
    <source>
        <dbReference type="ARBA" id="ARBA00009716"/>
    </source>
</evidence>
<comment type="similarity">
    <text evidence="1 2">Belongs to the glutamate synthase family.</text>
</comment>
<keyword evidence="3" id="KW-1133">Transmembrane helix</keyword>
<dbReference type="Proteomes" id="UP000291822">
    <property type="component" value="Unassembled WGS sequence"/>
</dbReference>
<accession>A0A4R0Z1E4</accession>
<reference evidence="5 6" key="1">
    <citation type="submission" date="2019-02" db="EMBL/GenBank/DDBJ databases">
        <title>Dyella amyloliquefaciens sp. nov., isolated from forest soil.</title>
        <authorList>
            <person name="Gao Z.-H."/>
            <person name="Qiu L.-H."/>
        </authorList>
    </citation>
    <scope>NUCLEOTIDE SEQUENCE [LARGE SCALE GENOMIC DNA]</scope>
    <source>
        <strain evidence="5 6">KACC 12747</strain>
    </source>
</reference>
<dbReference type="SUPFAM" id="SSF51395">
    <property type="entry name" value="FMN-linked oxidoreductases"/>
    <property type="match status" value="1"/>
</dbReference>
<dbReference type="Pfam" id="PF01645">
    <property type="entry name" value="Glu_synthase"/>
    <property type="match status" value="1"/>
</dbReference>
<dbReference type="InterPro" id="IPR002932">
    <property type="entry name" value="Glu_synthdom"/>
</dbReference>
<keyword evidence="3" id="KW-0812">Transmembrane</keyword>
<keyword evidence="3" id="KW-0472">Membrane</keyword>
<dbReference type="AlphaFoldDB" id="A0A4R0Z1E4"/>
<keyword evidence="6" id="KW-1185">Reference proteome</keyword>
<dbReference type="CDD" id="cd02808">
    <property type="entry name" value="GltS_FMN"/>
    <property type="match status" value="1"/>
</dbReference>
<organism evidence="5 6">
    <name type="scientific">Dyella soli</name>
    <dbReference type="NCBI Taxonomy" id="522319"/>
    <lineage>
        <taxon>Bacteria</taxon>
        <taxon>Pseudomonadati</taxon>
        <taxon>Pseudomonadota</taxon>
        <taxon>Gammaproteobacteria</taxon>
        <taxon>Lysobacterales</taxon>
        <taxon>Rhodanobacteraceae</taxon>
        <taxon>Dyella</taxon>
    </lineage>
</organism>
<dbReference type="PANTHER" id="PTHR43819:SF1">
    <property type="entry name" value="ARCHAEAL-TYPE GLUTAMATE SYNTHASE [NADPH]"/>
    <property type="match status" value="1"/>
</dbReference>
<dbReference type="GO" id="GO:0015930">
    <property type="term" value="F:glutamate synthase activity"/>
    <property type="evidence" value="ECO:0007669"/>
    <property type="project" value="InterPro"/>
</dbReference>
<dbReference type="RefSeq" id="WP_131149618.1">
    <property type="nucleotide sequence ID" value="NZ_SJTG01000001.1"/>
</dbReference>
<name>A0A4R0Z1E4_9GAMM</name>
<dbReference type="InterPro" id="IPR013785">
    <property type="entry name" value="Aldolase_TIM"/>
</dbReference>
<feature type="transmembrane region" description="Helical" evidence="3">
    <location>
        <begin position="6"/>
        <end position="38"/>
    </location>
</feature>
<evidence type="ECO:0000256" key="2">
    <source>
        <dbReference type="PIRNR" id="PIRNR006429"/>
    </source>
</evidence>
<feature type="domain" description="Glutamate synthase" evidence="4">
    <location>
        <begin position="150"/>
        <end position="467"/>
    </location>
</feature>